<accession>A0A7V7UBR7</accession>
<evidence type="ECO:0000256" key="1">
    <source>
        <dbReference type="SAM" id="Phobius"/>
    </source>
</evidence>
<reference evidence="2 3" key="2">
    <citation type="submission" date="2020-02" db="EMBL/GenBank/DDBJ databases">
        <title>Candidatus Galacturonibacter soehngenii shows hetero-acetogenic catabolism of galacturonic acid but lacks a canonical carbon monoxide dehydrogenase/acetyl-CoA synthase complex.</title>
        <authorList>
            <person name="Diender M."/>
            <person name="Stouten G.R."/>
            <person name="Petersen J.F."/>
            <person name="Nielsen P.H."/>
            <person name="Dueholm M.S."/>
            <person name="Pronk J.T."/>
            <person name="Van Loosdrecht M.C.M."/>
        </authorList>
    </citation>
    <scope>NUCLEOTIDE SEQUENCE [LARGE SCALE GENOMIC DNA]</scope>
    <source>
        <strain evidence="2">GalUA</strain>
    </source>
</reference>
<protein>
    <submittedName>
        <fullName evidence="2">EpsG family protein</fullName>
    </submittedName>
</protein>
<feature type="transmembrane region" description="Helical" evidence="1">
    <location>
        <begin position="197"/>
        <end position="216"/>
    </location>
</feature>
<comment type="caution">
    <text evidence="2">The sequence shown here is derived from an EMBL/GenBank/DDBJ whole genome shotgun (WGS) entry which is preliminary data.</text>
</comment>
<keyword evidence="1" id="KW-0812">Transmembrane</keyword>
<dbReference type="RefSeq" id="WP_151145343.1">
    <property type="nucleotide sequence ID" value="NZ_WAGX01000005.1"/>
</dbReference>
<keyword evidence="1" id="KW-0472">Membrane</keyword>
<evidence type="ECO:0000313" key="2">
    <source>
        <dbReference type="EMBL" id="KAB1438245.1"/>
    </source>
</evidence>
<name>A0A7V7UBR7_9FIRM</name>
<dbReference type="InterPro" id="IPR049458">
    <property type="entry name" value="EpsG-like"/>
</dbReference>
<sequence length="361" mass="42446">MSIYLLVVTLTTGLGYLYQHVKKEQKKIIFFLLVLVPSIVAGLRTVGTDYFGYMQRYQLVQDGIKIDSIGTNLTVTFYKLMKLNDVLGGSYQTFIFIIAFITIYIAFYLICKLEEYICIPMAIFSYMTMFYLMSFNIFRQVLAAEIFALAIYYFILANKKLFLLFISLSILIHSSVFIYLAVFFAMPLIQMKKFRYIRLWIYAILLAMVFSLPMIPKFGYYIADRFSHYAYYFMHFHYQGIGLGFLRYIILVLLPIICILVSKRRNHKIDKILNVYFFLTIIGTILWMISYVSTTFLYRSAYVGLIVLPSLHGYITKSVKKTYLRIGVTIILVCVLSFFCWYDYIYLNSGEVRNYSCFLYN</sequence>
<dbReference type="AlphaFoldDB" id="A0A7V7UBR7"/>
<feature type="transmembrane region" description="Helical" evidence="1">
    <location>
        <begin position="322"/>
        <end position="344"/>
    </location>
</feature>
<proteinExistence type="predicted"/>
<evidence type="ECO:0000313" key="3">
    <source>
        <dbReference type="Proteomes" id="UP000461768"/>
    </source>
</evidence>
<feature type="transmembrane region" description="Helical" evidence="1">
    <location>
        <begin position="296"/>
        <end position="315"/>
    </location>
</feature>
<feature type="transmembrane region" description="Helical" evidence="1">
    <location>
        <begin position="236"/>
        <end position="261"/>
    </location>
</feature>
<gene>
    <name evidence="2" type="ORF">F7O84_11890</name>
</gene>
<feature type="transmembrane region" description="Helical" evidence="1">
    <location>
        <begin position="91"/>
        <end position="110"/>
    </location>
</feature>
<feature type="transmembrane region" description="Helical" evidence="1">
    <location>
        <begin position="273"/>
        <end position="290"/>
    </location>
</feature>
<dbReference type="Proteomes" id="UP000461768">
    <property type="component" value="Unassembled WGS sequence"/>
</dbReference>
<dbReference type="EMBL" id="WAGX01000005">
    <property type="protein sequence ID" value="KAB1438245.1"/>
    <property type="molecule type" value="Genomic_DNA"/>
</dbReference>
<keyword evidence="1" id="KW-1133">Transmembrane helix</keyword>
<feature type="transmembrane region" description="Helical" evidence="1">
    <location>
        <begin position="28"/>
        <end position="47"/>
    </location>
</feature>
<organism evidence="2 3">
    <name type="scientific">Candidatus Galacturonatibacter soehngenii</name>
    <dbReference type="NCBI Taxonomy" id="2307010"/>
    <lineage>
        <taxon>Bacteria</taxon>
        <taxon>Bacillati</taxon>
        <taxon>Bacillota</taxon>
        <taxon>Clostridia</taxon>
        <taxon>Lachnospirales</taxon>
        <taxon>Lachnospiraceae</taxon>
        <taxon>Candidatus Galacturonatibacter</taxon>
    </lineage>
</organism>
<reference evidence="2 3" key="1">
    <citation type="submission" date="2019-09" db="EMBL/GenBank/DDBJ databases">
        <authorList>
            <person name="Valk L.C."/>
        </authorList>
    </citation>
    <scope>NUCLEOTIDE SEQUENCE [LARGE SCALE GENOMIC DNA]</scope>
    <source>
        <strain evidence="2">GalUA</strain>
    </source>
</reference>
<feature type="transmembrane region" description="Helical" evidence="1">
    <location>
        <begin position="130"/>
        <end position="155"/>
    </location>
</feature>
<keyword evidence="3" id="KW-1185">Reference proteome</keyword>
<feature type="transmembrane region" description="Helical" evidence="1">
    <location>
        <begin position="161"/>
        <end position="185"/>
    </location>
</feature>
<dbReference type="Pfam" id="PF14897">
    <property type="entry name" value="EpsG"/>
    <property type="match status" value="1"/>
</dbReference>